<comment type="caution">
    <text evidence="7">The sequence shown here is derived from an EMBL/GenBank/DDBJ whole genome shotgun (WGS) entry which is preliminary data.</text>
</comment>
<evidence type="ECO:0000259" key="6">
    <source>
        <dbReference type="PROSITE" id="PS51352"/>
    </source>
</evidence>
<sequence length="340" mass="38025">MKSRIFLAAALFAGQTLLAQNKPAQVTIEGTVPGVQSGYVYLQKFKEKIFYSVDSVAIKGGKFQLKSSVELPELYGLTINSKSAPLFLFLENTNKVTVSLDTAAYYKNSMVSGSPAQDLFEQYKKTRDLKIDEFIKTNPKSIVSAYVLYRNFAYRLTPEQIQQNIALLDPSLHKTAYVHTLKDLVVTLDKVAIGKQAPDFTANDLNGKPVKLSDHYGKYVLVDFWAAWCGPCRKENPNVVSAYEKFKDKGFDVFGVSLDKTKEAWQKAVEKDGLNWTQVSDLKYWHSEPAALYGVRAIPANFLLDPQGKIVARNLKGEDLHKTLEELLNSKTTSATKSSK</sequence>
<dbReference type="InterPro" id="IPR017937">
    <property type="entry name" value="Thioredoxin_CS"/>
</dbReference>
<feature type="chain" id="PRO_5017596931" evidence="5">
    <location>
        <begin position="20"/>
        <end position="340"/>
    </location>
</feature>
<dbReference type="InterPro" id="IPR025380">
    <property type="entry name" value="DUF4369"/>
</dbReference>
<dbReference type="PROSITE" id="PS00194">
    <property type="entry name" value="THIOREDOXIN_1"/>
    <property type="match status" value="1"/>
</dbReference>
<keyword evidence="2" id="KW-0201">Cytochrome c-type biogenesis</keyword>
<organism evidence="7 8">
    <name type="scientific">Dyadobacter luteus</name>
    <dbReference type="NCBI Taxonomy" id="2259619"/>
    <lineage>
        <taxon>Bacteria</taxon>
        <taxon>Pseudomonadati</taxon>
        <taxon>Bacteroidota</taxon>
        <taxon>Cytophagia</taxon>
        <taxon>Cytophagales</taxon>
        <taxon>Spirosomataceae</taxon>
        <taxon>Dyadobacter</taxon>
    </lineage>
</organism>
<evidence type="ECO:0000313" key="7">
    <source>
        <dbReference type="EMBL" id="REA57132.1"/>
    </source>
</evidence>
<dbReference type="GO" id="GO:0017004">
    <property type="term" value="P:cytochrome complex assembly"/>
    <property type="evidence" value="ECO:0007669"/>
    <property type="project" value="UniProtKB-KW"/>
</dbReference>
<dbReference type="GO" id="GO:0016491">
    <property type="term" value="F:oxidoreductase activity"/>
    <property type="evidence" value="ECO:0007669"/>
    <property type="project" value="InterPro"/>
</dbReference>
<dbReference type="AlphaFoldDB" id="A0A3D8Y4D4"/>
<dbReference type="PANTHER" id="PTHR42852">
    <property type="entry name" value="THIOL:DISULFIDE INTERCHANGE PROTEIN DSBE"/>
    <property type="match status" value="1"/>
</dbReference>
<keyword evidence="8" id="KW-1185">Reference proteome</keyword>
<dbReference type="SUPFAM" id="SSF52833">
    <property type="entry name" value="Thioredoxin-like"/>
    <property type="match status" value="1"/>
</dbReference>
<protein>
    <submittedName>
        <fullName evidence="7">AhpC/TSA family protein</fullName>
    </submittedName>
</protein>
<dbReference type="Gene3D" id="3.40.30.10">
    <property type="entry name" value="Glutaredoxin"/>
    <property type="match status" value="1"/>
</dbReference>
<dbReference type="RefSeq" id="WP_115833600.1">
    <property type="nucleotide sequence ID" value="NZ_QNUL01000030.1"/>
</dbReference>
<evidence type="ECO:0000256" key="5">
    <source>
        <dbReference type="SAM" id="SignalP"/>
    </source>
</evidence>
<dbReference type="EMBL" id="QNUL01000030">
    <property type="protein sequence ID" value="REA57132.1"/>
    <property type="molecule type" value="Genomic_DNA"/>
</dbReference>
<keyword evidence="3" id="KW-1015">Disulfide bond</keyword>
<proteinExistence type="predicted"/>
<feature type="signal peptide" evidence="5">
    <location>
        <begin position="1"/>
        <end position="19"/>
    </location>
</feature>
<dbReference type="Proteomes" id="UP000256373">
    <property type="component" value="Unassembled WGS sequence"/>
</dbReference>
<dbReference type="Pfam" id="PF14289">
    <property type="entry name" value="DUF4369"/>
    <property type="match status" value="1"/>
</dbReference>
<accession>A0A3D8Y4D4</accession>
<keyword evidence="4" id="KW-0676">Redox-active center</keyword>
<evidence type="ECO:0000313" key="8">
    <source>
        <dbReference type="Proteomes" id="UP000256373"/>
    </source>
</evidence>
<gene>
    <name evidence="7" type="ORF">DSL64_24540</name>
</gene>
<dbReference type="InterPro" id="IPR036249">
    <property type="entry name" value="Thioredoxin-like_sf"/>
</dbReference>
<dbReference type="PROSITE" id="PS51352">
    <property type="entry name" value="THIOREDOXIN_2"/>
    <property type="match status" value="1"/>
</dbReference>
<evidence type="ECO:0000256" key="2">
    <source>
        <dbReference type="ARBA" id="ARBA00022748"/>
    </source>
</evidence>
<evidence type="ECO:0000256" key="4">
    <source>
        <dbReference type="ARBA" id="ARBA00023284"/>
    </source>
</evidence>
<dbReference type="InterPro" id="IPR013766">
    <property type="entry name" value="Thioredoxin_domain"/>
</dbReference>
<keyword evidence="5" id="KW-0732">Signal</keyword>
<dbReference type="InterPro" id="IPR000866">
    <property type="entry name" value="AhpC/TSA"/>
</dbReference>
<dbReference type="GO" id="GO:0016209">
    <property type="term" value="F:antioxidant activity"/>
    <property type="evidence" value="ECO:0007669"/>
    <property type="project" value="InterPro"/>
</dbReference>
<dbReference type="CDD" id="cd02966">
    <property type="entry name" value="TlpA_like_family"/>
    <property type="match status" value="1"/>
</dbReference>
<dbReference type="InterPro" id="IPR050553">
    <property type="entry name" value="Thioredoxin_ResA/DsbE_sf"/>
</dbReference>
<evidence type="ECO:0000256" key="3">
    <source>
        <dbReference type="ARBA" id="ARBA00023157"/>
    </source>
</evidence>
<reference evidence="7 8" key="1">
    <citation type="submission" date="2018-07" db="EMBL/GenBank/DDBJ databases">
        <title>Dyadobacter roseus sp. nov., isolated from rose rhizosphere soil.</title>
        <authorList>
            <person name="Chen L."/>
        </authorList>
    </citation>
    <scope>NUCLEOTIDE SEQUENCE [LARGE SCALE GENOMIC DNA]</scope>
    <source>
        <strain evidence="7 8">RS19</strain>
    </source>
</reference>
<dbReference type="PANTHER" id="PTHR42852:SF6">
    <property type="entry name" value="THIOL:DISULFIDE INTERCHANGE PROTEIN DSBE"/>
    <property type="match status" value="1"/>
</dbReference>
<name>A0A3D8Y4D4_9BACT</name>
<evidence type="ECO:0000256" key="1">
    <source>
        <dbReference type="ARBA" id="ARBA00004196"/>
    </source>
</evidence>
<dbReference type="OrthoDB" id="6399635at2"/>
<dbReference type="GO" id="GO:0030313">
    <property type="term" value="C:cell envelope"/>
    <property type="evidence" value="ECO:0007669"/>
    <property type="project" value="UniProtKB-SubCell"/>
</dbReference>
<dbReference type="Pfam" id="PF00578">
    <property type="entry name" value="AhpC-TSA"/>
    <property type="match status" value="1"/>
</dbReference>
<comment type="subcellular location">
    <subcellularLocation>
        <location evidence="1">Cell envelope</location>
    </subcellularLocation>
</comment>
<feature type="domain" description="Thioredoxin" evidence="6">
    <location>
        <begin position="191"/>
        <end position="333"/>
    </location>
</feature>